<dbReference type="Proteomes" id="UP001569963">
    <property type="component" value="Unassembled WGS sequence"/>
</dbReference>
<dbReference type="RefSeq" id="WP_371950307.1">
    <property type="nucleotide sequence ID" value="NZ_JAXCEI010000006.1"/>
</dbReference>
<feature type="binding site" evidence="7">
    <location>
        <position position="39"/>
    </location>
    <ligand>
        <name>ATP</name>
        <dbReference type="ChEBI" id="CHEBI:30616"/>
    </ligand>
</feature>
<sequence length="523" mass="57592">MPVRSIADRYELIEEIGSGGMGTIWRGYDTVLDREVAVKAIRPDMLLAPEHIADLAERFRREARVTARIQHHGVPQVYDAVLDADSADRLYLVMQYIQGRNLRSYIDPADPLPIAWAAATAAQIATVLSHAHAIPVVHRDLKPDNVLVTDDGTVKVLDFGIAAILRRDVTKITVTGAPMGTSRYMSPEQVNAAQVTPQSDLYGLGCVLHELLAGAPVFDGNSQFELWKQHITAEPEPLRKLRPEVQPELEELVLDLLAKKPEQRPADAYAVYERLLLFLPSPGSPALATSRRLGEMPDPTLLYRQPNAPRRRAHRPSPVPAPPTVPYAPTTPPTQLRNAIDDALKRSTQLLGSERFAQAADVVEAVIRPAAKMLGSESPDLLKLRFHRALILYLGGDSRTALPEFDALSDAYARTAGPSSDRALKSRRYAALCRANLGQNTVALDQFRRLLEDVANADSHASELALDIRHSIGMLLLSAGDKAAAENVFESLYQDHLVINGPDDERTREIADILTRIRLPTSP</sequence>
<evidence type="ECO:0000313" key="11">
    <source>
        <dbReference type="Proteomes" id="UP001569963"/>
    </source>
</evidence>
<feature type="compositionally biased region" description="Pro residues" evidence="8">
    <location>
        <begin position="317"/>
        <end position="332"/>
    </location>
</feature>
<keyword evidence="2" id="KW-0723">Serine/threonine-protein kinase</keyword>
<name>A0ABV4QCT3_9ACTN</name>
<evidence type="ECO:0000256" key="3">
    <source>
        <dbReference type="ARBA" id="ARBA00022679"/>
    </source>
</evidence>
<dbReference type="PANTHER" id="PTHR43289">
    <property type="entry name" value="MITOGEN-ACTIVATED PROTEIN KINASE KINASE KINASE 20-RELATED"/>
    <property type="match status" value="1"/>
</dbReference>
<keyword evidence="4 7" id="KW-0547">Nucleotide-binding</keyword>
<dbReference type="Gene3D" id="1.10.510.10">
    <property type="entry name" value="Transferase(Phosphotransferase) domain 1"/>
    <property type="match status" value="1"/>
</dbReference>
<accession>A0ABV4QCT3</accession>
<evidence type="ECO:0000256" key="7">
    <source>
        <dbReference type="PROSITE-ProRule" id="PRU10141"/>
    </source>
</evidence>
<keyword evidence="5 10" id="KW-0418">Kinase</keyword>
<keyword evidence="3 10" id="KW-0808">Transferase</keyword>
<dbReference type="PROSITE" id="PS00108">
    <property type="entry name" value="PROTEIN_KINASE_ST"/>
    <property type="match status" value="1"/>
</dbReference>
<keyword evidence="11" id="KW-1185">Reference proteome</keyword>
<dbReference type="GO" id="GO:0004674">
    <property type="term" value="F:protein serine/threonine kinase activity"/>
    <property type="evidence" value="ECO:0007669"/>
    <property type="project" value="UniProtKB-EC"/>
</dbReference>
<dbReference type="EC" id="2.7.11.1" evidence="1"/>
<evidence type="ECO:0000313" key="10">
    <source>
        <dbReference type="EMBL" id="MFA1540402.1"/>
    </source>
</evidence>
<dbReference type="PROSITE" id="PS50011">
    <property type="entry name" value="PROTEIN_KINASE_DOM"/>
    <property type="match status" value="1"/>
</dbReference>
<dbReference type="PANTHER" id="PTHR43289:SF6">
    <property type="entry name" value="SERINE_THREONINE-PROTEIN KINASE NEKL-3"/>
    <property type="match status" value="1"/>
</dbReference>
<dbReference type="InterPro" id="IPR011990">
    <property type="entry name" value="TPR-like_helical_dom_sf"/>
</dbReference>
<dbReference type="SUPFAM" id="SSF56112">
    <property type="entry name" value="Protein kinase-like (PK-like)"/>
    <property type="match status" value="1"/>
</dbReference>
<dbReference type="InterPro" id="IPR000719">
    <property type="entry name" value="Prot_kinase_dom"/>
</dbReference>
<dbReference type="PROSITE" id="PS00107">
    <property type="entry name" value="PROTEIN_KINASE_ATP"/>
    <property type="match status" value="1"/>
</dbReference>
<dbReference type="InterPro" id="IPR008271">
    <property type="entry name" value="Ser/Thr_kinase_AS"/>
</dbReference>
<feature type="region of interest" description="Disordered" evidence="8">
    <location>
        <begin position="290"/>
        <end position="335"/>
    </location>
</feature>
<evidence type="ECO:0000256" key="6">
    <source>
        <dbReference type="ARBA" id="ARBA00022840"/>
    </source>
</evidence>
<dbReference type="Pfam" id="PF00069">
    <property type="entry name" value="Pkinase"/>
    <property type="match status" value="1"/>
</dbReference>
<evidence type="ECO:0000256" key="1">
    <source>
        <dbReference type="ARBA" id="ARBA00012513"/>
    </source>
</evidence>
<organism evidence="10 11">
    <name type="scientific">Actinomadura monticuli</name>
    <dbReference type="NCBI Taxonomy" id="3097367"/>
    <lineage>
        <taxon>Bacteria</taxon>
        <taxon>Bacillati</taxon>
        <taxon>Actinomycetota</taxon>
        <taxon>Actinomycetes</taxon>
        <taxon>Streptosporangiales</taxon>
        <taxon>Thermomonosporaceae</taxon>
        <taxon>Actinomadura</taxon>
    </lineage>
</organism>
<evidence type="ECO:0000256" key="5">
    <source>
        <dbReference type="ARBA" id="ARBA00022777"/>
    </source>
</evidence>
<evidence type="ECO:0000256" key="4">
    <source>
        <dbReference type="ARBA" id="ARBA00022741"/>
    </source>
</evidence>
<dbReference type="InterPro" id="IPR017441">
    <property type="entry name" value="Protein_kinase_ATP_BS"/>
</dbReference>
<evidence type="ECO:0000256" key="8">
    <source>
        <dbReference type="SAM" id="MobiDB-lite"/>
    </source>
</evidence>
<dbReference type="Gene3D" id="3.30.200.20">
    <property type="entry name" value="Phosphorylase Kinase, domain 1"/>
    <property type="match status" value="1"/>
</dbReference>
<evidence type="ECO:0000259" key="9">
    <source>
        <dbReference type="PROSITE" id="PS50011"/>
    </source>
</evidence>
<feature type="domain" description="Protein kinase" evidence="9">
    <location>
        <begin position="10"/>
        <end position="279"/>
    </location>
</feature>
<reference evidence="10 11" key="1">
    <citation type="submission" date="2023-11" db="EMBL/GenBank/DDBJ databases">
        <title>Actinomadura monticuli sp. nov., isolated from volcanic ash.</title>
        <authorList>
            <person name="Lee S.D."/>
            <person name="Yang H."/>
            <person name="Kim I.S."/>
        </authorList>
    </citation>
    <scope>NUCLEOTIDE SEQUENCE [LARGE SCALE GENOMIC DNA]</scope>
    <source>
        <strain evidence="10 11">DLS-62</strain>
    </source>
</reference>
<keyword evidence="6 7" id="KW-0067">ATP-binding</keyword>
<proteinExistence type="predicted"/>
<protein>
    <recommendedName>
        <fullName evidence="1">non-specific serine/threonine protein kinase</fullName>
        <ecNumber evidence="1">2.7.11.1</ecNumber>
    </recommendedName>
</protein>
<dbReference type="Gene3D" id="1.25.40.10">
    <property type="entry name" value="Tetratricopeptide repeat domain"/>
    <property type="match status" value="1"/>
</dbReference>
<dbReference type="InterPro" id="IPR011009">
    <property type="entry name" value="Kinase-like_dom_sf"/>
</dbReference>
<dbReference type="SMART" id="SM00220">
    <property type="entry name" value="S_TKc"/>
    <property type="match status" value="1"/>
</dbReference>
<dbReference type="CDD" id="cd14014">
    <property type="entry name" value="STKc_PknB_like"/>
    <property type="match status" value="1"/>
</dbReference>
<gene>
    <name evidence="10" type="ORF">SM611_15850</name>
</gene>
<comment type="caution">
    <text evidence="10">The sequence shown here is derived from an EMBL/GenBank/DDBJ whole genome shotgun (WGS) entry which is preliminary data.</text>
</comment>
<dbReference type="EMBL" id="JAXCEI010000006">
    <property type="protein sequence ID" value="MFA1540402.1"/>
    <property type="molecule type" value="Genomic_DNA"/>
</dbReference>
<dbReference type="SUPFAM" id="SSF48452">
    <property type="entry name" value="TPR-like"/>
    <property type="match status" value="1"/>
</dbReference>
<evidence type="ECO:0000256" key="2">
    <source>
        <dbReference type="ARBA" id="ARBA00022527"/>
    </source>
</evidence>